<evidence type="ECO:0000256" key="5">
    <source>
        <dbReference type="ARBA" id="ARBA00022516"/>
    </source>
</evidence>
<dbReference type="GO" id="GO:0006633">
    <property type="term" value="P:fatty acid biosynthetic process"/>
    <property type="evidence" value="ECO:0007669"/>
    <property type="project" value="UniProtKB-UniPathway"/>
</dbReference>
<gene>
    <name evidence="15" type="ORF">FTUN_3664</name>
</gene>
<dbReference type="SUPFAM" id="SSF53901">
    <property type="entry name" value="Thiolase-like"/>
    <property type="match status" value="2"/>
</dbReference>
<keyword evidence="8" id="KW-0443">Lipid metabolism</keyword>
<comment type="catalytic activity">
    <reaction evidence="11">
        <text>a fatty acyl-[ACP] + malonyl-[ACP] + H(+) = a 3-oxoacyl-[ACP] + holo-[ACP] + CO2</text>
        <dbReference type="Rhea" id="RHEA:22836"/>
        <dbReference type="Rhea" id="RHEA-COMP:9623"/>
        <dbReference type="Rhea" id="RHEA-COMP:9685"/>
        <dbReference type="Rhea" id="RHEA-COMP:9916"/>
        <dbReference type="Rhea" id="RHEA-COMP:14125"/>
        <dbReference type="ChEBI" id="CHEBI:15378"/>
        <dbReference type="ChEBI" id="CHEBI:16526"/>
        <dbReference type="ChEBI" id="CHEBI:64479"/>
        <dbReference type="ChEBI" id="CHEBI:78449"/>
        <dbReference type="ChEBI" id="CHEBI:78776"/>
        <dbReference type="ChEBI" id="CHEBI:138651"/>
    </reaction>
</comment>
<dbReference type="EMBL" id="CP053452">
    <property type="protein sequence ID" value="QJW96110.1"/>
    <property type="molecule type" value="Genomic_DNA"/>
</dbReference>
<dbReference type="PROSITE" id="PS52004">
    <property type="entry name" value="KS3_2"/>
    <property type="match status" value="1"/>
</dbReference>
<evidence type="ECO:0000256" key="1">
    <source>
        <dbReference type="ARBA" id="ARBA00005194"/>
    </source>
</evidence>
<dbReference type="PIRSF" id="PIRSF000447">
    <property type="entry name" value="KAS_II"/>
    <property type="match status" value="1"/>
</dbReference>
<keyword evidence="5 11" id="KW-0444">Lipid biosynthesis</keyword>
<dbReference type="NCBIfam" id="NF005589">
    <property type="entry name" value="PRK07314.1"/>
    <property type="match status" value="1"/>
</dbReference>
<organism evidence="15 16">
    <name type="scientific">Frigoriglobus tundricola</name>
    <dbReference type="NCBI Taxonomy" id="2774151"/>
    <lineage>
        <taxon>Bacteria</taxon>
        <taxon>Pseudomonadati</taxon>
        <taxon>Planctomycetota</taxon>
        <taxon>Planctomycetia</taxon>
        <taxon>Gemmatales</taxon>
        <taxon>Gemmataceae</taxon>
        <taxon>Frigoriglobus</taxon>
    </lineage>
</organism>
<dbReference type="Gene3D" id="3.40.47.10">
    <property type="match status" value="1"/>
</dbReference>
<dbReference type="SMART" id="SM00825">
    <property type="entry name" value="PKS_KS"/>
    <property type="match status" value="1"/>
</dbReference>
<keyword evidence="7" id="KW-0276">Fatty acid metabolism</keyword>
<reference evidence="16" key="1">
    <citation type="submission" date="2020-05" db="EMBL/GenBank/DDBJ databases">
        <title>Frigoriglobus tundricola gen. nov., sp. nov., a psychrotolerant cellulolytic planctomycete of the family Gemmataceae with two divergent copies of 16S rRNA gene.</title>
        <authorList>
            <person name="Kulichevskaya I.S."/>
            <person name="Ivanova A.A."/>
            <person name="Naumoff D.G."/>
            <person name="Beletsky A.V."/>
            <person name="Rijpstra W.I.C."/>
            <person name="Sinninghe Damste J.S."/>
            <person name="Mardanov A.V."/>
            <person name="Ravin N.V."/>
            <person name="Dedysh S.N."/>
        </authorList>
    </citation>
    <scope>NUCLEOTIDE SEQUENCE [LARGE SCALE GENOMIC DNA]</scope>
    <source>
        <strain evidence="16">PL17</strain>
    </source>
</reference>
<evidence type="ECO:0000256" key="10">
    <source>
        <dbReference type="ARBA" id="ARBA00023315"/>
    </source>
</evidence>
<evidence type="ECO:0000256" key="2">
    <source>
        <dbReference type="ARBA" id="ARBA00008467"/>
    </source>
</evidence>
<keyword evidence="6 11" id="KW-0808">Transferase</keyword>
<evidence type="ECO:0000256" key="3">
    <source>
        <dbReference type="ARBA" id="ARBA00012356"/>
    </source>
</evidence>
<dbReference type="InterPro" id="IPR016039">
    <property type="entry name" value="Thiolase-like"/>
</dbReference>
<evidence type="ECO:0000313" key="15">
    <source>
        <dbReference type="EMBL" id="QJW96110.1"/>
    </source>
</evidence>
<evidence type="ECO:0000313" key="16">
    <source>
        <dbReference type="Proteomes" id="UP000503447"/>
    </source>
</evidence>
<dbReference type="InterPro" id="IPR017568">
    <property type="entry name" value="3-oxoacyl-ACP_synth-2"/>
</dbReference>
<dbReference type="RefSeq" id="WP_171471754.1">
    <property type="nucleotide sequence ID" value="NZ_CP053452.2"/>
</dbReference>
<proteinExistence type="inferred from homology"/>
<dbReference type="InterPro" id="IPR014031">
    <property type="entry name" value="Ketoacyl_synth_C"/>
</dbReference>
<dbReference type="InterPro" id="IPR000794">
    <property type="entry name" value="Beta-ketoacyl_synthase"/>
</dbReference>
<feature type="active site" description="For beta-ketoacyl synthase activity" evidence="12">
    <location>
        <position position="179"/>
    </location>
</feature>
<comment type="similarity">
    <text evidence="2 11 13">Belongs to the thiolase-like superfamily. Beta-ketoacyl-ACP synthases family.</text>
</comment>
<evidence type="ECO:0000256" key="11">
    <source>
        <dbReference type="PIRNR" id="PIRNR000447"/>
    </source>
</evidence>
<dbReference type="Pfam" id="PF02801">
    <property type="entry name" value="Ketoacyl-synt_C"/>
    <property type="match status" value="1"/>
</dbReference>
<keyword evidence="16" id="KW-1185">Reference proteome</keyword>
<dbReference type="AlphaFoldDB" id="A0A6M5YRQ4"/>
<dbReference type="GO" id="GO:0004315">
    <property type="term" value="F:3-oxoacyl-[acyl-carrier-protein] synthase activity"/>
    <property type="evidence" value="ECO:0007669"/>
    <property type="project" value="UniProtKB-EC"/>
</dbReference>
<dbReference type="CDD" id="cd00834">
    <property type="entry name" value="KAS_I_II"/>
    <property type="match status" value="1"/>
</dbReference>
<dbReference type="FunFam" id="3.40.47.10:FF:000029">
    <property type="entry name" value="3-oxoacyl-[acyl-carrier-protein] synthase 1"/>
    <property type="match status" value="1"/>
</dbReference>
<evidence type="ECO:0000259" key="14">
    <source>
        <dbReference type="PROSITE" id="PS52004"/>
    </source>
</evidence>
<evidence type="ECO:0000256" key="7">
    <source>
        <dbReference type="ARBA" id="ARBA00022832"/>
    </source>
</evidence>
<evidence type="ECO:0000256" key="9">
    <source>
        <dbReference type="ARBA" id="ARBA00023160"/>
    </source>
</evidence>
<keyword evidence="9 11" id="KW-0275">Fatty acid biosynthesis</keyword>
<feature type="domain" description="Ketosynthase family 3 (KS3)" evidence="14">
    <location>
        <begin position="2"/>
        <end position="426"/>
    </location>
</feature>
<protein>
    <recommendedName>
        <fullName evidence="4 11">3-oxoacyl-[acyl-carrier-protein] synthase 2</fullName>
        <ecNumber evidence="3 11">2.3.1.179</ecNumber>
    </recommendedName>
</protein>
<sequence length="429" mass="45280">MRRRVVITGMGVITPLGYTPAELFANQIEGRTAVGPITHFDAHAFPTTFASEVKNFDLAQFLPDPTPYIRCGVNTHFALAAGRLALADAGLLDPKGDRSRMGVYLGSGEGKEDFDALITSNATATPVGERSANIRQATKLLYERLSGPDESEQEMYVPSGHLANAFALDGPFASCQTACAASSQAIGEAVEIIRFGEADVMLAGGSHSMISPLGVTGFNRLTALSQRNDSPATASRPFDLTRDGFVIGEGAGLLVLEELEHAKARGANILAELTGYGSTADAYRMTDPHPQGRGAIRAMQDALADSGLAPTDIGYINAHGTSTQANDSAETAGIKSVFGPYAYKVPVSSSKSMLGHLIAAAGVVELAITVMALRKGIVPPTINYQTPDPECDLDYVPNQAREVRFKHALSNSFGFGGQNIALVVSAFRD</sequence>
<dbReference type="Pfam" id="PF00109">
    <property type="entry name" value="ketoacyl-synt"/>
    <property type="match status" value="1"/>
</dbReference>
<name>A0A6M5YRQ4_9BACT</name>
<comment type="pathway">
    <text evidence="1 11">Lipid metabolism; fatty acid biosynthesis.</text>
</comment>
<evidence type="ECO:0000256" key="4">
    <source>
        <dbReference type="ARBA" id="ARBA00014657"/>
    </source>
</evidence>
<dbReference type="UniPathway" id="UPA00094"/>
<dbReference type="Proteomes" id="UP000503447">
    <property type="component" value="Chromosome"/>
</dbReference>
<comment type="function">
    <text evidence="11">Involved in the type II fatty acid elongation cycle. Catalyzes the elongation of a wide range of acyl-ACP by the addition of two carbons from malonyl-ACP to an acyl acceptor. Can efficiently catalyze the conversion of palmitoleoyl-ACP (cis-hexadec-9-enoyl-ACP) to cis-vaccenoyl-ACP (cis-octadec-11-enoyl-ACP), an essential step in the thermal regulation of fatty acid composition.</text>
</comment>
<evidence type="ECO:0000256" key="13">
    <source>
        <dbReference type="RuleBase" id="RU003694"/>
    </source>
</evidence>
<dbReference type="PANTHER" id="PTHR11712:SF336">
    <property type="entry name" value="3-OXOACYL-[ACYL-CARRIER-PROTEIN] SYNTHASE, MITOCHONDRIAL"/>
    <property type="match status" value="1"/>
</dbReference>
<dbReference type="EC" id="2.3.1.179" evidence="3 11"/>
<dbReference type="InterPro" id="IPR014030">
    <property type="entry name" value="Ketoacyl_synth_N"/>
</dbReference>
<keyword evidence="10 11" id="KW-0012">Acyltransferase</keyword>
<accession>A0A6M5YRQ4</accession>
<evidence type="ECO:0000256" key="8">
    <source>
        <dbReference type="ARBA" id="ARBA00023098"/>
    </source>
</evidence>
<evidence type="ECO:0000256" key="6">
    <source>
        <dbReference type="ARBA" id="ARBA00022679"/>
    </source>
</evidence>
<dbReference type="InterPro" id="IPR020841">
    <property type="entry name" value="PKS_Beta-ketoAc_synthase_dom"/>
</dbReference>
<evidence type="ECO:0000256" key="12">
    <source>
        <dbReference type="PIRSR" id="PIRSR000447-1"/>
    </source>
</evidence>
<dbReference type="KEGG" id="ftj:FTUN_3664"/>
<comment type="catalytic activity">
    <reaction evidence="11">
        <text>(9Z)-hexadecenoyl-[ACP] + malonyl-[ACP] + H(+) = 3-oxo-(11Z)-octadecenoyl-[ACP] + holo-[ACP] + CO2</text>
        <dbReference type="Rhea" id="RHEA:55040"/>
        <dbReference type="Rhea" id="RHEA-COMP:9623"/>
        <dbReference type="Rhea" id="RHEA-COMP:9685"/>
        <dbReference type="Rhea" id="RHEA-COMP:10800"/>
        <dbReference type="Rhea" id="RHEA-COMP:14074"/>
        <dbReference type="ChEBI" id="CHEBI:15378"/>
        <dbReference type="ChEBI" id="CHEBI:16526"/>
        <dbReference type="ChEBI" id="CHEBI:64479"/>
        <dbReference type="ChEBI" id="CHEBI:78449"/>
        <dbReference type="ChEBI" id="CHEBI:83989"/>
        <dbReference type="ChEBI" id="CHEBI:138538"/>
        <dbReference type="EC" id="2.3.1.179"/>
    </reaction>
</comment>
<dbReference type="GO" id="GO:0005829">
    <property type="term" value="C:cytosol"/>
    <property type="evidence" value="ECO:0007669"/>
    <property type="project" value="TreeGrafter"/>
</dbReference>
<dbReference type="PANTHER" id="PTHR11712">
    <property type="entry name" value="POLYKETIDE SYNTHASE-RELATED"/>
    <property type="match status" value="1"/>
</dbReference>